<evidence type="ECO:0000259" key="7">
    <source>
        <dbReference type="Pfam" id="PF06271"/>
    </source>
</evidence>
<keyword evidence="5 6" id="KW-0472">Membrane</keyword>
<sequence length="158" mass="17876">MDEESDNQHQHHYVGFFPRVVASLIDGVLMAIVTVPILYSVYGEQYLHSEKIFLGSTDMFVRVVLPFIVTILFWSYRAATPGKMVLSAKIVDAQTGLRPTTTQYVVRYLGYIIASVPFGLGLFWIAIDQRKQGWHDKLAGTLVIYSNKNKDNLSIFEG</sequence>
<evidence type="ECO:0000256" key="1">
    <source>
        <dbReference type="ARBA" id="ARBA00004651"/>
    </source>
</evidence>
<dbReference type="Pfam" id="PF06271">
    <property type="entry name" value="RDD"/>
    <property type="match status" value="1"/>
</dbReference>
<evidence type="ECO:0000256" key="5">
    <source>
        <dbReference type="ARBA" id="ARBA00023136"/>
    </source>
</evidence>
<dbReference type="PANTHER" id="PTHR36115:SF4">
    <property type="entry name" value="MEMBRANE PROTEIN"/>
    <property type="match status" value="1"/>
</dbReference>
<organism evidence="9 10">
    <name type="scientific">Veronia nyctiphanis</name>
    <dbReference type="NCBI Taxonomy" id="1278244"/>
    <lineage>
        <taxon>Bacteria</taxon>
        <taxon>Pseudomonadati</taxon>
        <taxon>Pseudomonadota</taxon>
        <taxon>Gammaproteobacteria</taxon>
        <taxon>Vibrionales</taxon>
        <taxon>Vibrionaceae</taxon>
        <taxon>Veronia</taxon>
    </lineage>
</organism>
<dbReference type="PANTHER" id="PTHR36115">
    <property type="entry name" value="PROLINE-RICH ANTIGEN HOMOLOG-RELATED"/>
    <property type="match status" value="1"/>
</dbReference>
<dbReference type="AlphaFoldDB" id="A0A4Q0YTT1"/>
<feature type="domain" description="RDD" evidence="7">
    <location>
        <begin position="13"/>
        <end position="140"/>
    </location>
</feature>
<keyword evidence="4 6" id="KW-1133">Transmembrane helix</keyword>
<dbReference type="GO" id="GO:0005886">
    <property type="term" value="C:plasma membrane"/>
    <property type="evidence" value="ECO:0007669"/>
    <property type="project" value="UniProtKB-SubCell"/>
</dbReference>
<evidence type="ECO:0000313" key="8">
    <source>
        <dbReference type="EMBL" id="RXJ71828.1"/>
    </source>
</evidence>
<dbReference type="EMBL" id="PEIB01000018">
    <property type="protein sequence ID" value="RXJ72579.1"/>
    <property type="molecule type" value="Genomic_DNA"/>
</dbReference>
<dbReference type="OrthoDB" id="9793824at2"/>
<feature type="transmembrane region" description="Helical" evidence="6">
    <location>
        <begin position="20"/>
        <end position="39"/>
    </location>
</feature>
<evidence type="ECO:0000256" key="2">
    <source>
        <dbReference type="ARBA" id="ARBA00022475"/>
    </source>
</evidence>
<evidence type="ECO:0000313" key="10">
    <source>
        <dbReference type="Proteomes" id="UP000290287"/>
    </source>
</evidence>
<dbReference type="EMBL" id="PEIB01000031">
    <property type="protein sequence ID" value="RXJ71828.1"/>
    <property type="molecule type" value="Genomic_DNA"/>
</dbReference>
<evidence type="ECO:0000256" key="4">
    <source>
        <dbReference type="ARBA" id="ARBA00022989"/>
    </source>
</evidence>
<evidence type="ECO:0000256" key="6">
    <source>
        <dbReference type="SAM" id="Phobius"/>
    </source>
</evidence>
<keyword evidence="10" id="KW-1185">Reference proteome</keyword>
<protein>
    <submittedName>
        <fullName evidence="9">RDD family protein</fullName>
    </submittedName>
</protein>
<keyword evidence="2" id="KW-1003">Cell membrane</keyword>
<accession>A0A4Q0YTT1</accession>
<dbReference type="InterPro" id="IPR010432">
    <property type="entry name" value="RDD"/>
</dbReference>
<comment type="caution">
    <text evidence="9">The sequence shown here is derived from an EMBL/GenBank/DDBJ whole genome shotgun (WGS) entry which is preliminary data.</text>
</comment>
<dbReference type="Proteomes" id="UP000290287">
    <property type="component" value="Unassembled WGS sequence"/>
</dbReference>
<gene>
    <name evidence="9" type="ORF">CS022_14815</name>
    <name evidence="8" type="ORF">CS022_19360</name>
</gene>
<dbReference type="RefSeq" id="WP_129122929.1">
    <property type="nucleotide sequence ID" value="NZ_PEIB01000018.1"/>
</dbReference>
<feature type="transmembrane region" description="Helical" evidence="6">
    <location>
        <begin position="108"/>
        <end position="127"/>
    </location>
</feature>
<feature type="transmembrane region" description="Helical" evidence="6">
    <location>
        <begin position="59"/>
        <end position="76"/>
    </location>
</feature>
<comment type="subcellular location">
    <subcellularLocation>
        <location evidence="1">Cell membrane</location>
        <topology evidence="1">Multi-pass membrane protein</topology>
    </subcellularLocation>
</comment>
<evidence type="ECO:0000256" key="3">
    <source>
        <dbReference type="ARBA" id="ARBA00022692"/>
    </source>
</evidence>
<proteinExistence type="predicted"/>
<name>A0A4Q0YTT1_9GAMM</name>
<reference evidence="9 10" key="1">
    <citation type="submission" date="2017-10" db="EMBL/GenBank/DDBJ databases">
        <title>Nyctiphanis sp. nov., isolated from the stomach of the euphausiid Nyctiphanes simplex (Hansen, 1911) in the Gulf of California.</title>
        <authorList>
            <person name="Gomez-Gil B."/>
            <person name="Aguilar-Mendez M."/>
            <person name="Lopez-Cortes A."/>
            <person name="Gomez-Gutierrez J."/>
            <person name="Roque A."/>
            <person name="Lang E."/>
            <person name="Gonzalez-Castillo A."/>
        </authorList>
    </citation>
    <scope>NUCLEOTIDE SEQUENCE [LARGE SCALE GENOMIC DNA]</scope>
    <source>
        <strain evidence="9 10">CAIM 600</strain>
    </source>
</reference>
<dbReference type="InterPro" id="IPR051791">
    <property type="entry name" value="Pra-immunoreactive"/>
</dbReference>
<keyword evidence="3 6" id="KW-0812">Transmembrane</keyword>
<evidence type="ECO:0000313" key="9">
    <source>
        <dbReference type="EMBL" id="RXJ72579.1"/>
    </source>
</evidence>